<dbReference type="AlphaFoldDB" id="A0AAQ4CTM3"/>
<evidence type="ECO:0000256" key="6">
    <source>
        <dbReference type="ARBA" id="ARBA00022989"/>
    </source>
</evidence>
<dbReference type="EMBL" id="AP025226">
    <property type="protein sequence ID" value="BDB99154.1"/>
    <property type="molecule type" value="Genomic_DNA"/>
</dbReference>
<dbReference type="PANTHER" id="PTHR42982">
    <property type="entry name" value="SEC-INDEPENDENT PROTEIN TRANSLOCASE PROTEIN TATA"/>
    <property type="match status" value="1"/>
</dbReference>
<dbReference type="Proteomes" id="UP001319921">
    <property type="component" value="Chromosome"/>
</dbReference>
<evidence type="ECO:0000256" key="3">
    <source>
        <dbReference type="ARBA" id="ARBA00022475"/>
    </source>
</evidence>
<keyword evidence="4" id="KW-0812">Transmembrane</keyword>
<evidence type="ECO:0008006" key="12">
    <source>
        <dbReference type="Google" id="ProtNLM"/>
    </source>
</evidence>
<evidence type="ECO:0000256" key="2">
    <source>
        <dbReference type="ARBA" id="ARBA00022448"/>
    </source>
</evidence>
<dbReference type="Gene3D" id="1.20.5.3310">
    <property type="match status" value="1"/>
</dbReference>
<sequence>MEMLENPTDLIILLVVIAVLFFGSSKIPELFRSLGRAMGEFKKGQIEAEMEIQQMMVQNNISKRDNVEDLERKIAELQKQLEELKQSKK</sequence>
<evidence type="ECO:0000313" key="11">
    <source>
        <dbReference type="Proteomes" id="UP001319921"/>
    </source>
</evidence>
<dbReference type="GO" id="GO:0005886">
    <property type="term" value="C:plasma membrane"/>
    <property type="evidence" value="ECO:0007669"/>
    <property type="project" value="UniProtKB-SubCell"/>
</dbReference>
<keyword evidence="6" id="KW-1133">Transmembrane helix</keyword>
<evidence type="ECO:0000256" key="7">
    <source>
        <dbReference type="ARBA" id="ARBA00023010"/>
    </source>
</evidence>
<name>A0AAQ4CTM3_9CREN</name>
<dbReference type="InterPro" id="IPR006312">
    <property type="entry name" value="TatA/E"/>
</dbReference>
<evidence type="ECO:0000256" key="8">
    <source>
        <dbReference type="ARBA" id="ARBA00023136"/>
    </source>
</evidence>
<keyword evidence="7" id="KW-0811">Translocation</keyword>
<comment type="subcellular location">
    <subcellularLocation>
        <location evidence="1">Cell membrane</location>
        <topology evidence="1">Single-pass membrane protein</topology>
    </subcellularLocation>
</comment>
<keyword evidence="5" id="KW-0653">Protein transport</keyword>
<evidence type="ECO:0000256" key="5">
    <source>
        <dbReference type="ARBA" id="ARBA00022927"/>
    </source>
</evidence>
<keyword evidence="3" id="KW-1003">Cell membrane</keyword>
<keyword evidence="9" id="KW-0175">Coiled coil</keyword>
<evidence type="ECO:0000313" key="10">
    <source>
        <dbReference type="EMBL" id="BDB99154.1"/>
    </source>
</evidence>
<keyword evidence="8" id="KW-0472">Membrane</keyword>
<proteinExistence type="predicted"/>
<keyword evidence="2" id="KW-0813">Transport</keyword>
<reference evidence="10 11" key="1">
    <citation type="journal article" date="2022" name="Microbiol. Resour. Announc.">
        <title>Complete Genome Sequence of the Hyperthermophilic and Acidophilic Archaeon Saccharolobus caldissimus Strain HS-3T.</title>
        <authorList>
            <person name="Sakai H.D."/>
            <person name="Kurosawa N."/>
        </authorList>
    </citation>
    <scope>NUCLEOTIDE SEQUENCE [LARGE SCALE GENOMIC DNA]</scope>
    <source>
        <strain evidence="10 11">JCM32116</strain>
    </source>
</reference>
<dbReference type="NCBIfam" id="TIGR01411">
    <property type="entry name" value="tatAE"/>
    <property type="match status" value="1"/>
</dbReference>
<evidence type="ECO:0000256" key="1">
    <source>
        <dbReference type="ARBA" id="ARBA00004162"/>
    </source>
</evidence>
<dbReference type="KEGG" id="scas:SACC_21710"/>
<keyword evidence="11" id="KW-1185">Reference proteome</keyword>
<feature type="coiled-coil region" evidence="9">
    <location>
        <begin position="60"/>
        <end position="87"/>
    </location>
</feature>
<dbReference type="PANTHER" id="PTHR42982:SF1">
    <property type="entry name" value="SEC-INDEPENDENT PROTEIN TRANSLOCASE PROTEIN TATA"/>
    <property type="match status" value="1"/>
</dbReference>
<accession>A0AAQ4CTM3</accession>
<organism evidence="10 11">
    <name type="scientific">Saccharolobus caldissimus</name>
    <dbReference type="NCBI Taxonomy" id="1702097"/>
    <lineage>
        <taxon>Archaea</taxon>
        <taxon>Thermoproteota</taxon>
        <taxon>Thermoprotei</taxon>
        <taxon>Sulfolobales</taxon>
        <taxon>Sulfolobaceae</taxon>
        <taxon>Saccharolobus</taxon>
    </lineage>
</organism>
<dbReference type="InterPro" id="IPR003369">
    <property type="entry name" value="TatA/B/E"/>
</dbReference>
<dbReference type="GO" id="GO:0043953">
    <property type="term" value="P:protein transport by the Tat complex"/>
    <property type="evidence" value="ECO:0007669"/>
    <property type="project" value="InterPro"/>
</dbReference>
<gene>
    <name evidence="10" type="ORF">SACC_21710</name>
</gene>
<protein>
    <recommendedName>
        <fullName evidence="12">Sec-independent protein translocase protein TatA</fullName>
    </recommendedName>
</protein>
<evidence type="ECO:0000256" key="4">
    <source>
        <dbReference type="ARBA" id="ARBA00022692"/>
    </source>
</evidence>
<evidence type="ECO:0000256" key="9">
    <source>
        <dbReference type="SAM" id="Coils"/>
    </source>
</evidence>
<dbReference type="Pfam" id="PF02416">
    <property type="entry name" value="TatA_B_E"/>
    <property type="match status" value="1"/>
</dbReference>